<evidence type="ECO:0000313" key="9">
    <source>
        <dbReference type="Proteomes" id="UP000824540"/>
    </source>
</evidence>
<feature type="compositionally biased region" description="Basic residues" evidence="6">
    <location>
        <begin position="93"/>
        <end position="103"/>
    </location>
</feature>
<gene>
    <name evidence="8" type="ORF">JZ751_009012</name>
</gene>
<evidence type="ECO:0000256" key="6">
    <source>
        <dbReference type="SAM" id="MobiDB-lite"/>
    </source>
</evidence>
<dbReference type="InterPro" id="IPR001711">
    <property type="entry name" value="PLipase_C_Pinositol-sp_Y"/>
</dbReference>
<dbReference type="Gene3D" id="3.20.20.190">
    <property type="entry name" value="Phosphatidylinositol (PI) phosphodiesterase"/>
    <property type="match status" value="1"/>
</dbReference>
<evidence type="ECO:0000256" key="3">
    <source>
        <dbReference type="ARBA" id="ARBA00022837"/>
    </source>
</evidence>
<dbReference type="Proteomes" id="UP000824540">
    <property type="component" value="Unassembled WGS sequence"/>
</dbReference>
<evidence type="ECO:0000256" key="5">
    <source>
        <dbReference type="ARBA" id="ARBA00023674"/>
    </source>
</evidence>
<keyword evidence="9" id="KW-1185">Reference proteome</keyword>
<dbReference type="AlphaFoldDB" id="A0A8T2P295"/>
<keyword evidence="2" id="KW-0378">Hydrolase</keyword>
<evidence type="ECO:0000256" key="4">
    <source>
        <dbReference type="ARBA" id="ARBA00023098"/>
    </source>
</evidence>
<comment type="caution">
    <text evidence="8">The sequence shown here is derived from an EMBL/GenBank/DDBJ whole genome shotgun (WGS) entry which is preliminary data.</text>
</comment>
<reference evidence="8" key="1">
    <citation type="thesis" date="2021" institute="BYU ScholarsArchive" country="Provo, UT, USA">
        <title>Applications of and Algorithms for Genome Assembly and Genomic Analyses with an Emphasis on Marine Teleosts.</title>
        <authorList>
            <person name="Pickett B.D."/>
        </authorList>
    </citation>
    <scope>NUCLEOTIDE SEQUENCE</scope>
    <source>
        <strain evidence="8">HI-2016</strain>
    </source>
</reference>
<evidence type="ECO:0000259" key="7">
    <source>
        <dbReference type="PROSITE" id="PS50008"/>
    </source>
</evidence>
<name>A0A8T2P295_9TELE</name>
<dbReference type="GO" id="GO:0006629">
    <property type="term" value="P:lipid metabolic process"/>
    <property type="evidence" value="ECO:0007669"/>
    <property type="project" value="UniProtKB-KW"/>
</dbReference>
<comment type="cofactor">
    <cofactor evidence="1">
        <name>Ca(2+)</name>
        <dbReference type="ChEBI" id="CHEBI:29108"/>
    </cofactor>
</comment>
<protein>
    <recommendedName>
        <fullName evidence="7">PI-PLC Y-box domain-containing protein</fullName>
    </recommendedName>
</protein>
<evidence type="ECO:0000313" key="8">
    <source>
        <dbReference type="EMBL" id="KAG9345856.1"/>
    </source>
</evidence>
<feature type="compositionally biased region" description="Basic and acidic residues" evidence="6">
    <location>
        <begin position="23"/>
        <end position="40"/>
    </location>
</feature>
<feature type="domain" description="PI-PLC Y-box" evidence="7">
    <location>
        <begin position="108"/>
        <end position="154"/>
    </location>
</feature>
<dbReference type="InterPro" id="IPR017946">
    <property type="entry name" value="PLC-like_Pdiesterase_TIM-brl"/>
</dbReference>
<dbReference type="PROSITE" id="PS50008">
    <property type="entry name" value="PIPLC_Y_DOMAIN"/>
    <property type="match status" value="1"/>
</dbReference>
<evidence type="ECO:0000256" key="1">
    <source>
        <dbReference type="ARBA" id="ARBA00001913"/>
    </source>
</evidence>
<evidence type="ECO:0000256" key="2">
    <source>
        <dbReference type="ARBA" id="ARBA00022801"/>
    </source>
</evidence>
<dbReference type="EMBL" id="JAFBMS010000017">
    <property type="protein sequence ID" value="KAG9345856.1"/>
    <property type="molecule type" value="Genomic_DNA"/>
</dbReference>
<comment type="catalytic activity">
    <reaction evidence="5">
        <text>a 1,2-diacyl-sn-glycero-3-phospho-(1D-myo-inositol-4,5-bisphosphate) + H2O = 1D-myo-inositol 1,4,5-trisphosphate + a 1,2-diacyl-sn-glycerol + H(+)</text>
        <dbReference type="Rhea" id="RHEA:33179"/>
        <dbReference type="ChEBI" id="CHEBI:15377"/>
        <dbReference type="ChEBI" id="CHEBI:15378"/>
        <dbReference type="ChEBI" id="CHEBI:17815"/>
        <dbReference type="ChEBI" id="CHEBI:58456"/>
        <dbReference type="ChEBI" id="CHEBI:203600"/>
        <dbReference type="EC" id="3.1.4.11"/>
    </reaction>
    <physiologicalReaction direction="left-to-right" evidence="5">
        <dbReference type="Rhea" id="RHEA:33180"/>
    </physiologicalReaction>
</comment>
<keyword evidence="3" id="KW-0106">Calcium</keyword>
<accession>A0A8T2P295</accession>
<dbReference type="PANTHER" id="PTHR10336">
    <property type="entry name" value="PHOSPHOINOSITIDE-SPECIFIC PHOSPHOLIPASE C FAMILY PROTEIN"/>
    <property type="match status" value="1"/>
</dbReference>
<organism evidence="8 9">
    <name type="scientific">Albula glossodonta</name>
    <name type="common">roundjaw bonefish</name>
    <dbReference type="NCBI Taxonomy" id="121402"/>
    <lineage>
        <taxon>Eukaryota</taxon>
        <taxon>Metazoa</taxon>
        <taxon>Chordata</taxon>
        <taxon>Craniata</taxon>
        <taxon>Vertebrata</taxon>
        <taxon>Euteleostomi</taxon>
        <taxon>Actinopterygii</taxon>
        <taxon>Neopterygii</taxon>
        <taxon>Teleostei</taxon>
        <taxon>Albuliformes</taxon>
        <taxon>Albulidae</taxon>
        <taxon>Albula</taxon>
    </lineage>
</organism>
<dbReference type="SUPFAM" id="SSF51695">
    <property type="entry name" value="PLC-like phosphodiesterases"/>
    <property type="match status" value="1"/>
</dbReference>
<proteinExistence type="predicted"/>
<dbReference type="GO" id="GO:0005634">
    <property type="term" value="C:nucleus"/>
    <property type="evidence" value="ECO:0007669"/>
    <property type="project" value="TreeGrafter"/>
</dbReference>
<feature type="compositionally biased region" description="Acidic residues" evidence="6">
    <location>
        <begin position="41"/>
        <end position="85"/>
    </location>
</feature>
<dbReference type="GO" id="GO:0035556">
    <property type="term" value="P:intracellular signal transduction"/>
    <property type="evidence" value="ECO:0007669"/>
    <property type="project" value="InterPro"/>
</dbReference>
<sequence length="181" mass="20879">MSILFDQQELQYKILIKNKKLSPHQERERRPGSGREGEEGGEREEEGETEEGGEGEEDEETEEGDEDSEEEEDFSEGDGEEELTDESTSSPSKRSKKKRRKVKVAMELSKLVFYTKSVKFVNFSHSRETQCFYENTSLAEKKARKLVKNSGERDSQAYVEVDIVLEWGLFENPHPCMPEQT</sequence>
<dbReference type="GO" id="GO:0060470">
    <property type="term" value="P:positive regulation of cytosolic calcium ion concentration involved in egg activation"/>
    <property type="evidence" value="ECO:0007669"/>
    <property type="project" value="TreeGrafter"/>
</dbReference>
<dbReference type="GO" id="GO:0004435">
    <property type="term" value="F:phosphatidylinositol-4,5-bisphosphate phospholipase C activity"/>
    <property type="evidence" value="ECO:0007669"/>
    <property type="project" value="UniProtKB-EC"/>
</dbReference>
<feature type="region of interest" description="Disordered" evidence="6">
    <location>
        <begin position="15"/>
        <end position="103"/>
    </location>
</feature>
<keyword evidence="4" id="KW-0443">Lipid metabolism</keyword>
<dbReference type="PANTHER" id="PTHR10336:SF29">
    <property type="entry name" value="1-PHOSPHATIDYLINOSITOL 4,5-BISPHOSPHATE PHOSPHODIESTERASE ZETA-1"/>
    <property type="match status" value="1"/>
</dbReference>
<dbReference type="InterPro" id="IPR001192">
    <property type="entry name" value="PI-PLC_fam"/>
</dbReference>